<keyword evidence="3" id="KW-1185">Reference proteome</keyword>
<evidence type="ECO:0000313" key="2">
    <source>
        <dbReference type="EMBL" id="MCW3786780.1"/>
    </source>
</evidence>
<dbReference type="Gene3D" id="3.40.50.360">
    <property type="match status" value="1"/>
</dbReference>
<accession>A0AAE3SEV0</accession>
<protein>
    <recommendedName>
        <fullName evidence="4">Dialkylrecorsinol condensing enzyme DarA</fullName>
    </recommendedName>
</protein>
<dbReference type="Proteomes" id="UP001209229">
    <property type="component" value="Unassembled WGS sequence"/>
</dbReference>
<proteinExistence type="predicted"/>
<dbReference type="RefSeq" id="WP_301190344.1">
    <property type="nucleotide sequence ID" value="NZ_JAPDPJ010000018.1"/>
</dbReference>
<organism evidence="2 3">
    <name type="scientific">Plebeiibacterium sediminum</name>
    <dbReference type="NCBI Taxonomy" id="2992112"/>
    <lineage>
        <taxon>Bacteria</taxon>
        <taxon>Pseudomonadati</taxon>
        <taxon>Bacteroidota</taxon>
        <taxon>Bacteroidia</taxon>
        <taxon>Marinilabiliales</taxon>
        <taxon>Marinilabiliaceae</taxon>
        <taxon>Plebeiibacterium</taxon>
    </lineage>
</organism>
<sequence length="303" mass="34838">MKKILVVYYSQSGQLKNVIHSVVDELAQNSEIAIDYEIIKPTKEYPFPWGEYFFDVFPDSVEERGCELEPFSFNKNKDYDLVIIGCQSWFLSPSVPVTAFLKHSEIKSFLKNKNVLTIHGARNMCYSAQESIKKFIVDANATLVGNIVLGDTNHNYISAITIIKWLVYGNKGPYKILPNAGISDKTISEAKRFAPAINSFLNQGDKNLLQKELISLKAVDIKFSVLMTELNAKKIFRKFSKYVSKPKTYSKEWHKRINVFRAYLLFALFGLSPIAMLVFNLIHLLFRFRTKRTIAYYQGIELK</sequence>
<dbReference type="EMBL" id="JAPDPJ010000018">
    <property type="protein sequence ID" value="MCW3786780.1"/>
    <property type="molecule type" value="Genomic_DNA"/>
</dbReference>
<keyword evidence="1" id="KW-1133">Transmembrane helix</keyword>
<name>A0AAE3SEV0_9BACT</name>
<evidence type="ECO:0000313" key="3">
    <source>
        <dbReference type="Proteomes" id="UP001209229"/>
    </source>
</evidence>
<gene>
    <name evidence="2" type="ORF">OM075_09895</name>
</gene>
<evidence type="ECO:0000256" key="1">
    <source>
        <dbReference type="SAM" id="Phobius"/>
    </source>
</evidence>
<keyword evidence="1" id="KW-0472">Membrane</keyword>
<feature type="transmembrane region" description="Helical" evidence="1">
    <location>
        <begin position="263"/>
        <end position="286"/>
    </location>
</feature>
<dbReference type="InterPro" id="IPR029039">
    <property type="entry name" value="Flavoprotein-like_sf"/>
</dbReference>
<dbReference type="AlphaFoldDB" id="A0AAE3SEV0"/>
<reference evidence="2" key="1">
    <citation type="submission" date="2022-10" db="EMBL/GenBank/DDBJ databases">
        <authorList>
            <person name="Yu W.X."/>
        </authorList>
    </citation>
    <scope>NUCLEOTIDE SEQUENCE</scope>
    <source>
        <strain evidence="2">AAT</strain>
    </source>
</reference>
<evidence type="ECO:0008006" key="4">
    <source>
        <dbReference type="Google" id="ProtNLM"/>
    </source>
</evidence>
<comment type="caution">
    <text evidence="2">The sequence shown here is derived from an EMBL/GenBank/DDBJ whole genome shotgun (WGS) entry which is preliminary data.</text>
</comment>
<dbReference type="SUPFAM" id="SSF52218">
    <property type="entry name" value="Flavoproteins"/>
    <property type="match status" value="1"/>
</dbReference>
<keyword evidence="1" id="KW-0812">Transmembrane</keyword>